<feature type="region of interest" description="Disordered" evidence="6">
    <location>
        <begin position="268"/>
        <end position="287"/>
    </location>
</feature>
<comment type="similarity">
    <text evidence="2 5">Belongs to the RRS1 family.</text>
</comment>
<dbReference type="AlphaFoldDB" id="A0A9P5JVU7"/>
<accession>A0A9P5JVU7</accession>
<protein>
    <recommendedName>
        <fullName evidence="5">Ribosome biogenesis regulatory protein</fullName>
    </recommendedName>
</protein>
<dbReference type="GO" id="GO:0042254">
    <property type="term" value="P:ribosome biogenesis"/>
    <property type="evidence" value="ECO:0007669"/>
    <property type="project" value="UniProtKB-KW"/>
</dbReference>
<dbReference type="Proteomes" id="UP000759537">
    <property type="component" value="Unassembled WGS sequence"/>
</dbReference>
<evidence type="ECO:0000256" key="2">
    <source>
        <dbReference type="ARBA" id="ARBA00010077"/>
    </source>
</evidence>
<feature type="compositionally biased region" description="Polar residues" evidence="6">
    <location>
        <begin position="187"/>
        <end position="202"/>
    </location>
</feature>
<evidence type="ECO:0000256" key="5">
    <source>
        <dbReference type="RuleBase" id="RU364132"/>
    </source>
</evidence>
<feature type="region of interest" description="Disordered" evidence="6">
    <location>
        <begin position="185"/>
        <end position="212"/>
    </location>
</feature>
<evidence type="ECO:0000256" key="3">
    <source>
        <dbReference type="ARBA" id="ARBA00022517"/>
    </source>
</evidence>
<comment type="subcellular location">
    <subcellularLocation>
        <location evidence="1 5">Nucleus</location>
    </subcellularLocation>
</comment>
<keyword evidence="4 5" id="KW-0539">Nucleus</keyword>
<dbReference type="InterPro" id="IPR007023">
    <property type="entry name" value="Ribosom_reg"/>
</dbReference>
<evidence type="ECO:0000256" key="4">
    <source>
        <dbReference type="ARBA" id="ARBA00023242"/>
    </source>
</evidence>
<gene>
    <name evidence="7" type="ORF">DFH94DRAFT_620141</name>
</gene>
<comment type="function">
    <text evidence="5">Involved in ribosomal large subunit assembly.</text>
</comment>
<keyword evidence="3 5" id="KW-0690">Ribosome biogenesis</keyword>
<keyword evidence="8" id="KW-1185">Reference proteome</keyword>
<evidence type="ECO:0000256" key="6">
    <source>
        <dbReference type="SAM" id="MobiDB-lite"/>
    </source>
</evidence>
<name>A0A9P5JVU7_9AGAM</name>
<dbReference type="Pfam" id="PF04939">
    <property type="entry name" value="RRS1"/>
    <property type="match status" value="1"/>
</dbReference>
<comment type="caution">
    <text evidence="7">The sequence shown here is derived from an EMBL/GenBank/DDBJ whole genome shotgun (WGS) entry which is preliminary data.</text>
</comment>
<proteinExistence type="inferred from homology"/>
<dbReference type="OrthoDB" id="28455at2759"/>
<evidence type="ECO:0000313" key="7">
    <source>
        <dbReference type="EMBL" id="KAF8464331.1"/>
    </source>
</evidence>
<feature type="region of interest" description="Disordered" evidence="6">
    <location>
        <begin position="76"/>
        <end position="104"/>
    </location>
</feature>
<dbReference type="EMBL" id="WHVB01000057">
    <property type="protein sequence ID" value="KAF8464331.1"/>
    <property type="molecule type" value="Genomic_DNA"/>
</dbReference>
<dbReference type="GO" id="GO:0005634">
    <property type="term" value="C:nucleus"/>
    <property type="evidence" value="ECO:0007669"/>
    <property type="project" value="UniProtKB-SubCell"/>
</dbReference>
<reference evidence="7" key="2">
    <citation type="journal article" date="2020" name="Nat. Commun.">
        <title>Large-scale genome sequencing of mycorrhizal fungi provides insights into the early evolution of symbiotic traits.</title>
        <authorList>
            <person name="Miyauchi S."/>
            <person name="Kiss E."/>
            <person name="Kuo A."/>
            <person name="Drula E."/>
            <person name="Kohler A."/>
            <person name="Sanchez-Garcia M."/>
            <person name="Morin E."/>
            <person name="Andreopoulos B."/>
            <person name="Barry K.W."/>
            <person name="Bonito G."/>
            <person name="Buee M."/>
            <person name="Carver A."/>
            <person name="Chen C."/>
            <person name="Cichocki N."/>
            <person name="Clum A."/>
            <person name="Culley D."/>
            <person name="Crous P.W."/>
            <person name="Fauchery L."/>
            <person name="Girlanda M."/>
            <person name="Hayes R.D."/>
            <person name="Keri Z."/>
            <person name="LaButti K."/>
            <person name="Lipzen A."/>
            <person name="Lombard V."/>
            <person name="Magnuson J."/>
            <person name="Maillard F."/>
            <person name="Murat C."/>
            <person name="Nolan M."/>
            <person name="Ohm R.A."/>
            <person name="Pangilinan J."/>
            <person name="Pereira M.F."/>
            <person name="Perotto S."/>
            <person name="Peter M."/>
            <person name="Pfister S."/>
            <person name="Riley R."/>
            <person name="Sitrit Y."/>
            <person name="Stielow J.B."/>
            <person name="Szollosi G."/>
            <person name="Zifcakova L."/>
            <person name="Stursova M."/>
            <person name="Spatafora J.W."/>
            <person name="Tedersoo L."/>
            <person name="Vaario L.M."/>
            <person name="Yamada A."/>
            <person name="Yan M."/>
            <person name="Wang P."/>
            <person name="Xu J."/>
            <person name="Bruns T."/>
            <person name="Baldrian P."/>
            <person name="Vilgalys R."/>
            <person name="Dunand C."/>
            <person name="Henrissat B."/>
            <person name="Grigoriev I.V."/>
            <person name="Hibbett D."/>
            <person name="Nagy L.G."/>
            <person name="Martin F.M."/>
        </authorList>
    </citation>
    <scope>NUCLEOTIDE SEQUENCE</scope>
    <source>
        <strain evidence="7">Prilba</strain>
    </source>
</reference>
<reference evidence="7" key="1">
    <citation type="submission" date="2019-10" db="EMBL/GenBank/DDBJ databases">
        <authorList>
            <consortium name="DOE Joint Genome Institute"/>
            <person name="Kuo A."/>
            <person name="Miyauchi S."/>
            <person name="Kiss E."/>
            <person name="Drula E."/>
            <person name="Kohler A."/>
            <person name="Sanchez-Garcia M."/>
            <person name="Andreopoulos B."/>
            <person name="Barry K.W."/>
            <person name="Bonito G."/>
            <person name="Buee M."/>
            <person name="Carver A."/>
            <person name="Chen C."/>
            <person name="Cichocki N."/>
            <person name="Clum A."/>
            <person name="Culley D."/>
            <person name="Crous P.W."/>
            <person name="Fauchery L."/>
            <person name="Girlanda M."/>
            <person name="Hayes R."/>
            <person name="Keri Z."/>
            <person name="LaButti K."/>
            <person name="Lipzen A."/>
            <person name="Lombard V."/>
            <person name="Magnuson J."/>
            <person name="Maillard F."/>
            <person name="Morin E."/>
            <person name="Murat C."/>
            <person name="Nolan M."/>
            <person name="Ohm R."/>
            <person name="Pangilinan J."/>
            <person name="Pereira M."/>
            <person name="Perotto S."/>
            <person name="Peter M."/>
            <person name="Riley R."/>
            <person name="Sitrit Y."/>
            <person name="Stielow B."/>
            <person name="Szollosi G."/>
            <person name="Zifcakova L."/>
            <person name="Stursova M."/>
            <person name="Spatafora J.W."/>
            <person name="Tedersoo L."/>
            <person name="Vaario L.-M."/>
            <person name="Yamada A."/>
            <person name="Yan M."/>
            <person name="Wang P."/>
            <person name="Xu J."/>
            <person name="Bruns T."/>
            <person name="Baldrian P."/>
            <person name="Vilgalys R."/>
            <person name="Henrissat B."/>
            <person name="Grigoriev I.V."/>
            <person name="Hibbett D."/>
            <person name="Nagy L.G."/>
            <person name="Martin F.M."/>
        </authorList>
    </citation>
    <scope>NUCLEOTIDE SEQUENCE</scope>
    <source>
        <strain evidence="7">Prilba</strain>
    </source>
</reference>
<evidence type="ECO:0000313" key="8">
    <source>
        <dbReference type="Proteomes" id="UP000759537"/>
    </source>
</evidence>
<feature type="non-terminal residue" evidence="7">
    <location>
        <position position="1"/>
    </location>
</feature>
<sequence>MDVSDILTSQASKQKSILVEKDIPPDVDAGFLTVTDTNPLDTESYGHEREAYLQANARDGVQLLVTALFSLPAQSSPEGPLGQLPAPTTQLPRAKPLPKPKPPTKWEKFARAKGIRSQRQDRKVWDEESQTWVARWGWKGRNKAEETQWLHEVPANADVDYDPSKEARAARKARMAKNEQQRMKNLARSQHGQATTATSAPSVRTLPERKGEIERSLAMTRASTASMGKFDRMLQGEKKPRGVKRKFEPTEKSVEAEKSANLALIRKLEDSSKNAKRGGGDGSNILNVRKAVRFASRGEGAAALARK</sequence>
<evidence type="ECO:0000256" key="1">
    <source>
        <dbReference type="ARBA" id="ARBA00004123"/>
    </source>
</evidence>
<feature type="region of interest" description="Disordered" evidence="6">
    <location>
        <begin position="235"/>
        <end position="257"/>
    </location>
</feature>
<organism evidence="7 8">
    <name type="scientific">Russula ochroleuca</name>
    <dbReference type="NCBI Taxonomy" id="152965"/>
    <lineage>
        <taxon>Eukaryota</taxon>
        <taxon>Fungi</taxon>
        <taxon>Dikarya</taxon>
        <taxon>Basidiomycota</taxon>
        <taxon>Agaricomycotina</taxon>
        <taxon>Agaricomycetes</taxon>
        <taxon>Russulales</taxon>
        <taxon>Russulaceae</taxon>
        <taxon>Russula</taxon>
    </lineage>
</organism>